<evidence type="ECO:0000256" key="1">
    <source>
        <dbReference type="SAM" id="MobiDB-lite"/>
    </source>
</evidence>
<feature type="region of interest" description="Disordered" evidence="1">
    <location>
        <begin position="26"/>
        <end position="70"/>
    </location>
</feature>
<proteinExistence type="predicted"/>
<evidence type="ECO:0000313" key="2">
    <source>
        <dbReference type="EMBL" id="KAK4534553.1"/>
    </source>
</evidence>
<dbReference type="Proteomes" id="UP001301350">
    <property type="component" value="Unassembled WGS sequence"/>
</dbReference>
<keyword evidence="3" id="KW-1185">Reference proteome</keyword>
<name>A0AAV9IQM1_CYACA</name>
<dbReference type="EMBL" id="JANCYW010000002">
    <property type="protein sequence ID" value="KAK4534553.1"/>
    <property type="molecule type" value="Genomic_DNA"/>
</dbReference>
<organism evidence="2 3">
    <name type="scientific">Cyanidium caldarium</name>
    <name type="common">Red alga</name>
    <dbReference type="NCBI Taxonomy" id="2771"/>
    <lineage>
        <taxon>Eukaryota</taxon>
        <taxon>Rhodophyta</taxon>
        <taxon>Bangiophyceae</taxon>
        <taxon>Cyanidiales</taxon>
        <taxon>Cyanidiaceae</taxon>
        <taxon>Cyanidium</taxon>
    </lineage>
</organism>
<sequence>MDAADDLETLLALCEVLQAAVRAVHEEGTRPKSADDAGASDALPKRRTRSRRASPTTSETSSGSTAAALTTTPASVLNGLRVDPEGLLAIVVELQRVHRRIAESAVESERRLLAAQHHTDAVRARQARLAYACRQVESEVAASRALLDTAQVPNIMGGEDAGRGSVGEQDYAAATARLEEELAERRRLQEHLAELQQQCNAMVADRRRTRWSVQQMERELERLEHGAAHLQRLLPSAAGETPADVPDGAPSPS</sequence>
<feature type="compositionally biased region" description="Basic and acidic residues" evidence="1">
    <location>
        <begin position="26"/>
        <end position="35"/>
    </location>
</feature>
<gene>
    <name evidence="2" type="ORF">CDCA_CDCA02G0578</name>
</gene>
<dbReference type="AlphaFoldDB" id="A0AAV9IQM1"/>
<feature type="compositionally biased region" description="Low complexity" evidence="1">
    <location>
        <begin position="53"/>
        <end position="70"/>
    </location>
</feature>
<evidence type="ECO:0000313" key="3">
    <source>
        <dbReference type="Proteomes" id="UP001301350"/>
    </source>
</evidence>
<accession>A0AAV9IQM1</accession>
<feature type="region of interest" description="Disordered" evidence="1">
    <location>
        <begin position="227"/>
        <end position="253"/>
    </location>
</feature>
<protein>
    <submittedName>
        <fullName evidence="2">Uncharacterized protein</fullName>
    </submittedName>
</protein>
<comment type="caution">
    <text evidence="2">The sequence shown here is derived from an EMBL/GenBank/DDBJ whole genome shotgun (WGS) entry which is preliminary data.</text>
</comment>
<reference evidence="2 3" key="1">
    <citation type="submission" date="2022-07" db="EMBL/GenBank/DDBJ databases">
        <title>Genome-wide signatures of adaptation to extreme environments.</title>
        <authorList>
            <person name="Cho C.H."/>
            <person name="Yoon H.S."/>
        </authorList>
    </citation>
    <scope>NUCLEOTIDE SEQUENCE [LARGE SCALE GENOMIC DNA]</scope>
    <source>
        <strain evidence="2 3">DBV 063 E5</strain>
    </source>
</reference>